<sequence length="222" mass="25576">MTLLSIDWDFYAGMIEHVFDSPFWGTPDLEYHRQERWWDLARKRGGGLEALQEDFPLYGDPLELLKYQGLPVAAALSHDSAWEWLAGFEAAEVVNVDSHHDLFSLSGNPEQVRPGNWAGLGLKRGKILQYTCIYPEWHSEVRVTEGFDLHRTHEEIILHFSKDLLDRIQLQKGQPLPDPGEVQGVLLVQSPAWTNPIYDPLFFELLEGLQAVRLTEPVRRYK</sequence>
<evidence type="ECO:0000313" key="1">
    <source>
        <dbReference type="EMBL" id="GGJ48416.1"/>
    </source>
</evidence>
<keyword evidence="2" id="KW-1185">Reference proteome</keyword>
<organism evidence="1 2">
    <name type="scientific">Deinococcus roseus</name>
    <dbReference type="NCBI Taxonomy" id="392414"/>
    <lineage>
        <taxon>Bacteria</taxon>
        <taxon>Thermotogati</taxon>
        <taxon>Deinococcota</taxon>
        <taxon>Deinococci</taxon>
        <taxon>Deinococcales</taxon>
        <taxon>Deinococcaceae</taxon>
        <taxon>Deinococcus</taxon>
    </lineage>
</organism>
<reference evidence="2" key="1">
    <citation type="journal article" date="2019" name="Int. J. Syst. Evol. Microbiol.">
        <title>The Global Catalogue of Microorganisms (GCM) 10K type strain sequencing project: providing services to taxonomists for standard genome sequencing and annotation.</title>
        <authorList>
            <consortium name="The Broad Institute Genomics Platform"/>
            <consortium name="The Broad Institute Genome Sequencing Center for Infectious Disease"/>
            <person name="Wu L."/>
            <person name="Ma J."/>
        </authorList>
    </citation>
    <scope>NUCLEOTIDE SEQUENCE [LARGE SCALE GENOMIC DNA]</scope>
    <source>
        <strain evidence="2">JCM 14370</strain>
    </source>
</reference>
<evidence type="ECO:0000313" key="2">
    <source>
        <dbReference type="Proteomes" id="UP000632222"/>
    </source>
</evidence>
<protein>
    <recommendedName>
        <fullName evidence="3">Arginase</fullName>
    </recommendedName>
</protein>
<dbReference type="RefSeq" id="WP_189005416.1">
    <property type="nucleotide sequence ID" value="NZ_BMOD01000019.1"/>
</dbReference>
<proteinExistence type="predicted"/>
<gene>
    <name evidence="1" type="ORF">GCM10008938_38050</name>
</gene>
<accession>A0ABQ2D7C5</accession>
<dbReference type="Proteomes" id="UP000632222">
    <property type="component" value="Unassembled WGS sequence"/>
</dbReference>
<evidence type="ECO:0008006" key="3">
    <source>
        <dbReference type="Google" id="ProtNLM"/>
    </source>
</evidence>
<name>A0ABQ2D7C5_9DEIO</name>
<comment type="caution">
    <text evidence="1">The sequence shown here is derived from an EMBL/GenBank/DDBJ whole genome shotgun (WGS) entry which is preliminary data.</text>
</comment>
<dbReference type="EMBL" id="BMOD01000019">
    <property type="protein sequence ID" value="GGJ48416.1"/>
    <property type="molecule type" value="Genomic_DNA"/>
</dbReference>